<proteinExistence type="predicted"/>
<dbReference type="Proteomes" id="UP000664167">
    <property type="component" value="Unassembled WGS sequence"/>
</dbReference>
<organism evidence="1 2">
    <name type="scientific">Streptomyces beijiangensis</name>
    <dbReference type="NCBI Taxonomy" id="163361"/>
    <lineage>
        <taxon>Bacteria</taxon>
        <taxon>Bacillati</taxon>
        <taxon>Actinomycetota</taxon>
        <taxon>Actinomycetes</taxon>
        <taxon>Kitasatosporales</taxon>
        <taxon>Streptomycetaceae</taxon>
        <taxon>Streptomyces</taxon>
    </lineage>
</organism>
<evidence type="ECO:0000313" key="1">
    <source>
        <dbReference type="EMBL" id="MBO0513903.1"/>
    </source>
</evidence>
<dbReference type="EMBL" id="JAFLRJ010000172">
    <property type="protein sequence ID" value="MBO0513903.1"/>
    <property type="molecule type" value="Genomic_DNA"/>
</dbReference>
<comment type="caution">
    <text evidence="1">The sequence shown here is derived from an EMBL/GenBank/DDBJ whole genome shotgun (WGS) entry which is preliminary data.</text>
</comment>
<dbReference type="RefSeq" id="WP_206963320.1">
    <property type="nucleotide sequence ID" value="NZ_BAAAJJ010000016.1"/>
</dbReference>
<protein>
    <submittedName>
        <fullName evidence="1">Uncharacterized protein</fullName>
    </submittedName>
</protein>
<dbReference type="AlphaFoldDB" id="A0A939JGY8"/>
<gene>
    <name evidence="1" type="ORF">J0695_19170</name>
</gene>
<keyword evidence="2" id="KW-1185">Reference proteome</keyword>
<accession>A0A939JGY8</accession>
<reference evidence="1" key="1">
    <citation type="submission" date="2021-03" db="EMBL/GenBank/DDBJ databases">
        <title>Streptomyces poriferae sp. nov., a novel marine sponge-derived Actinobacteria species with anti-MRSA activity.</title>
        <authorList>
            <person name="Sandoval-Powers M."/>
            <person name="Kralova S."/>
            <person name="Nguyen G.-S."/>
            <person name="Fawwal D."/>
            <person name="Degnes K."/>
            <person name="Klinkenberg G."/>
            <person name="Sletta H."/>
            <person name="Wentzel A."/>
            <person name="Liles M.R."/>
        </authorList>
    </citation>
    <scope>NUCLEOTIDE SEQUENCE</scope>
    <source>
        <strain evidence="1">DSM 41794</strain>
    </source>
</reference>
<sequence>MSVSIHHVWKVLLGLKRKSRISADDGAGKPGLPLGYADKELKCSKGWLAAMTGYEAFDREKRLLDSFGVQMKKSLDRTT</sequence>
<name>A0A939JGY8_9ACTN</name>
<evidence type="ECO:0000313" key="2">
    <source>
        <dbReference type="Proteomes" id="UP000664167"/>
    </source>
</evidence>